<dbReference type="KEGG" id="rpd:RPD_3926"/>
<proteinExistence type="predicted"/>
<feature type="region of interest" description="Disordered" evidence="1">
    <location>
        <begin position="1"/>
        <end position="22"/>
    </location>
</feature>
<sequence>MKLPARESEEGSSEPCEIKRRRGLARMTCNRGMRLPKTESSPAREARRHSVAALPRIPWLGGFHAKTQAGFSIVLAMQRARA</sequence>
<dbReference type="Proteomes" id="UP000001818">
    <property type="component" value="Chromosome"/>
</dbReference>
<gene>
    <name evidence="2" type="ordered locus">RPD_3926</name>
</gene>
<name>Q131U2_RHOPS</name>
<evidence type="ECO:0000313" key="2">
    <source>
        <dbReference type="EMBL" id="ABE41147.1"/>
    </source>
</evidence>
<dbReference type="AlphaFoldDB" id="Q131U2"/>
<protein>
    <submittedName>
        <fullName evidence="2">Uncharacterized protein</fullName>
    </submittedName>
</protein>
<dbReference type="HOGENOM" id="CLU_2556077_0_0_5"/>
<dbReference type="STRING" id="316057.RPD_3926"/>
<evidence type="ECO:0000256" key="1">
    <source>
        <dbReference type="SAM" id="MobiDB-lite"/>
    </source>
</evidence>
<accession>Q131U2</accession>
<dbReference type="EMBL" id="CP000283">
    <property type="protein sequence ID" value="ABE41147.1"/>
    <property type="molecule type" value="Genomic_DNA"/>
</dbReference>
<organism evidence="2 3">
    <name type="scientific">Rhodopseudomonas palustris (strain BisB5)</name>
    <dbReference type="NCBI Taxonomy" id="316057"/>
    <lineage>
        <taxon>Bacteria</taxon>
        <taxon>Pseudomonadati</taxon>
        <taxon>Pseudomonadota</taxon>
        <taxon>Alphaproteobacteria</taxon>
        <taxon>Hyphomicrobiales</taxon>
        <taxon>Nitrobacteraceae</taxon>
        <taxon>Rhodopseudomonas</taxon>
    </lineage>
</organism>
<reference evidence="2 3" key="1">
    <citation type="submission" date="2006-03" db="EMBL/GenBank/DDBJ databases">
        <title>Complete sequence of Rhodopseudomonas palustris BisB5.</title>
        <authorList>
            <consortium name="US DOE Joint Genome Institute"/>
            <person name="Copeland A."/>
            <person name="Lucas S."/>
            <person name="Lapidus A."/>
            <person name="Barry K."/>
            <person name="Detter J.C."/>
            <person name="Glavina del Rio T."/>
            <person name="Hammon N."/>
            <person name="Israni S."/>
            <person name="Dalin E."/>
            <person name="Tice H."/>
            <person name="Pitluck S."/>
            <person name="Chain P."/>
            <person name="Malfatti S."/>
            <person name="Shin M."/>
            <person name="Vergez L."/>
            <person name="Schmutz J."/>
            <person name="Larimer F."/>
            <person name="Land M."/>
            <person name="Hauser L."/>
            <person name="Pelletier D.A."/>
            <person name="Kyrpides N."/>
            <person name="Lykidis A."/>
            <person name="Oda Y."/>
            <person name="Harwood C.S."/>
            <person name="Richardson P."/>
        </authorList>
    </citation>
    <scope>NUCLEOTIDE SEQUENCE [LARGE SCALE GENOMIC DNA]</scope>
    <source>
        <strain evidence="2 3">BisB5</strain>
    </source>
</reference>
<evidence type="ECO:0000313" key="3">
    <source>
        <dbReference type="Proteomes" id="UP000001818"/>
    </source>
</evidence>